<keyword evidence="8" id="KW-0624">Polysaccharide degradation</keyword>
<evidence type="ECO:0000256" key="4">
    <source>
        <dbReference type="ARBA" id="ARBA00022651"/>
    </source>
</evidence>
<organism evidence="11 12">
    <name type="scientific">Epilithonimonas ginsengisoli</name>
    <dbReference type="NCBI Taxonomy" id="1245592"/>
    <lineage>
        <taxon>Bacteria</taxon>
        <taxon>Pseudomonadati</taxon>
        <taxon>Bacteroidota</taxon>
        <taxon>Flavobacteriia</taxon>
        <taxon>Flavobacteriales</taxon>
        <taxon>Weeksellaceae</taxon>
        <taxon>Chryseobacterium group</taxon>
        <taxon>Epilithonimonas</taxon>
    </lineage>
</organism>
<dbReference type="Gene3D" id="3.40.50.1820">
    <property type="entry name" value="alpha/beta hydrolase"/>
    <property type="match status" value="1"/>
</dbReference>
<keyword evidence="4" id="KW-0858">Xylan degradation</keyword>
<dbReference type="InterPro" id="IPR029058">
    <property type="entry name" value="AB_hydrolase_fold"/>
</dbReference>
<comment type="subcellular location">
    <subcellularLocation>
        <location evidence="1">Secreted</location>
    </subcellularLocation>
</comment>
<keyword evidence="12" id="KW-1185">Reference proteome</keyword>
<dbReference type="Pfam" id="PF00326">
    <property type="entry name" value="Peptidase_S9"/>
    <property type="match status" value="1"/>
</dbReference>
<reference evidence="11 12" key="1">
    <citation type="submission" date="2023-11" db="EMBL/GenBank/DDBJ databases">
        <title>First isolation, identification, and characterization of non-pathogenic Epilithonimonas ginsengisoli isolated from diseased farmed rainbow trout (Oncorhynchus mykiss) in Chile.</title>
        <authorList>
            <person name="Miranda C.D."/>
            <person name="Irgang R."/>
            <person name="Concha C."/>
            <person name="Rojas R."/>
            <person name="Avendano R."/>
        </authorList>
    </citation>
    <scope>NUCLEOTIDE SEQUENCE [LARGE SCALE GENOMIC DNA]</scope>
    <source>
        <strain evidence="11 12">FP99</strain>
    </source>
</reference>
<evidence type="ECO:0000256" key="8">
    <source>
        <dbReference type="ARBA" id="ARBA00023326"/>
    </source>
</evidence>
<evidence type="ECO:0000259" key="10">
    <source>
        <dbReference type="Pfam" id="PF00326"/>
    </source>
</evidence>
<gene>
    <name evidence="11" type="ORF">NG800_017700</name>
</gene>
<evidence type="ECO:0000256" key="1">
    <source>
        <dbReference type="ARBA" id="ARBA00004613"/>
    </source>
</evidence>
<evidence type="ECO:0000313" key="11">
    <source>
        <dbReference type="EMBL" id="MDW8550766.1"/>
    </source>
</evidence>
<comment type="function">
    <text evidence="9">Involved in degradation of plant cell walls. Hydrolyzes the feruloyl-arabinose ester bond in arabinoxylans, and the feruloyl-galactose ester bond in pectin. Active against paranitrophenyl-acetate, methyl ferulate and wheat arabinoxylan.</text>
</comment>
<evidence type="ECO:0000256" key="3">
    <source>
        <dbReference type="ARBA" id="ARBA00022525"/>
    </source>
</evidence>
<feature type="domain" description="Peptidase S9 prolyl oligopeptidase catalytic" evidence="10">
    <location>
        <begin position="253"/>
        <end position="319"/>
    </location>
</feature>
<keyword evidence="6" id="KW-0378">Hydrolase</keyword>
<comment type="similarity">
    <text evidence="2">Belongs to the faeC family.</text>
</comment>
<dbReference type="EMBL" id="JAMXLT020000042">
    <property type="protein sequence ID" value="MDW8550766.1"/>
    <property type="molecule type" value="Genomic_DNA"/>
</dbReference>
<dbReference type="Proteomes" id="UP001204439">
    <property type="component" value="Unassembled WGS sequence"/>
</dbReference>
<evidence type="ECO:0000256" key="2">
    <source>
        <dbReference type="ARBA" id="ARBA00010278"/>
    </source>
</evidence>
<dbReference type="InterPro" id="IPR001375">
    <property type="entry name" value="Peptidase_S9_cat"/>
</dbReference>
<dbReference type="PANTHER" id="PTHR38050:SF1">
    <property type="entry name" value="FERULOYL ESTERASE C"/>
    <property type="match status" value="1"/>
</dbReference>
<comment type="caution">
    <text evidence="11">The sequence shown here is derived from an EMBL/GenBank/DDBJ whole genome shotgun (WGS) entry which is preliminary data.</text>
</comment>
<keyword evidence="5" id="KW-0732">Signal</keyword>
<dbReference type="SUPFAM" id="SSF53474">
    <property type="entry name" value="alpha/beta-Hydrolases"/>
    <property type="match status" value="1"/>
</dbReference>
<evidence type="ECO:0000256" key="6">
    <source>
        <dbReference type="ARBA" id="ARBA00022801"/>
    </source>
</evidence>
<accession>A0ABU4JM61</accession>
<protein>
    <submittedName>
        <fullName evidence="11">Prolyl oligopeptidase family serine peptidase</fullName>
    </submittedName>
</protein>
<evidence type="ECO:0000256" key="9">
    <source>
        <dbReference type="ARBA" id="ARBA00025250"/>
    </source>
</evidence>
<keyword evidence="7" id="KW-0119">Carbohydrate metabolism</keyword>
<proteinExistence type="inferred from homology"/>
<dbReference type="InterPro" id="IPR043595">
    <property type="entry name" value="FaeB/C/D"/>
</dbReference>
<dbReference type="RefSeq" id="WP_063971444.1">
    <property type="nucleotide sequence ID" value="NZ_JAMXLT020000042.1"/>
</dbReference>
<sequence>MIKTISKNTWRALFGMLTLLMFDYVGAQDYQKLMTSAQENIQKKNFCEALSNFNDAFKTPEGIKENNPFVLYAAASSAAYCNDNKKAIDWLSQAQEIGLVSKAEEITYIESDNAFVKLHGTKEWVDIIGRMKLSVTEKKAQEDKLNKEWNASIKENGSKLVNKKTFDPKTRFALYFTKVKGQDVPYVVFVPQNYDFKKPSKLIVYLHGGVASSEKYSYDNYLVQKEPIFSVGEDLNAIVVYPFGKKDFGWVNQQEAFDNVLTAIDQVRKDFHIDKNNIVLGGMSNGGTATFYYASLKPNIFKGFFAIVPNPNVLLDKINFNNLDQGKKIISLNSKDDSVYAFKEVEAIYLKNKNVSKDWDFRAVEEGDHGLIYEPGKGQEILENVIKELLDK</sequence>
<dbReference type="PANTHER" id="PTHR38050">
    <property type="match status" value="1"/>
</dbReference>
<evidence type="ECO:0000256" key="7">
    <source>
        <dbReference type="ARBA" id="ARBA00023277"/>
    </source>
</evidence>
<keyword evidence="3" id="KW-0964">Secreted</keyword>
<evidence type="ECO:0000313" key="12">
    <source>
        <dbReference type="Proteomes" id="UP001204439"/>
    </source>
</evidence>
<evidence type="ECO:0000256" key="5">
    <source>
        <dbReference type="ARBA" id="ARBA00022729"/>
    </source>
</evidence>
<name>A0ABU4JM61_9FLAO</name>